<evidence type="ECO:0000313" key="3">
    <source>
        <dbReference type="Proteomes" id="UP000325081"/>
    </source>
</evidence>
<dbReference type="EMBL" id="BKCP01005461">
    <property type="protein sequence ID" value="GER38129.1"/>
    <property type="molecule type" value="Genomic_DNA"/>
</dbReference>
<accession>A0A5A7PZ03</accession>
<keyword evidence="2" id="KW-0067">ATP-binding</keyword>
<dbReference type="GO" id="GO:0005524">
    <property type="term" value="F:ATP binding"/>
    <property type="evidence" value="ECO:0007669"/>
    <property type="project" value="UniProtKB-KW"/>
</dbReference>
<name>A0A5A7PZ03_STRAF</name>
<dbReference type="AlphaFoldDB" id="A0A5A7PZ03"/>
<dbReference type="Proteomes" id="UP000325081">
    <property type="component" value="Unassembled WGS sequence"/>
</dbReference>
<gene>
    <name evidence="2" type="ORF">STAS_14574</name>
</gene>
<protein>
    <submittedName>
        <fullName evidence="2">ABC transporter ATP-binding protein</fullName>
    </submittedName>
</protein>
<sequence>MVATPKLTDRTEEKEATEAKRSEGKEWRDAFLLSFHGFGVKRNSDQLNVLVFDLPLHLQQRRLTPIRDSSLNGTHLPGELEQRRYWPQLLPGERDQLLLIVPRLPVYWPLPCPVVALDLDPMSSGPTVRNVQSFSPSFQQSVEPAPRSESHVPSFRVNPELRIQQLLMSLELPPMTNDRESRFQHVS</sequence>
<organism evidence="2 3">
    <name type="scientific">Striga asiatica</name>
    <name type="common">Asiatic witchweed</name>
    <name type="synonym">Buchnera asiatica</name>
    <dbReference type="NCBI Taxonomy" id="4170"/>
    <lineage>
        <taxon>Eukaryota</taxon>
        <taxon>Viridiplantae</taxon>
        <taxon>Streptophyta</taxon>
        <taxon>Embryophyta</taxon>
        <taxon>Tracheophyta</taxon>
        <taxon>Spermatophyta</taxon>
        <taxon>Magnoliopsida</taxon>
        <taxon>eudicotyledons</taxon>
        <taxon>Gunneridae</taxon>
        <taxon>Pentapetalae</taxon>
        <taxon>asterids</taxon>
        <taxon>lamiids</taxon>
        <taxon>Lamiales</taxon>
        <taxon>Orobanchaceae</taxon>
        <taxon>Buchnereae</taxon>
        <taxon>Striga</taxon>
    </lineage>
</organism>
<feature type="region of interest" description="Disordered" evidence="1">
    <location>
        <begin position="1"/>
        <end position="22"/>
    </location>
</feature>
<proteinExistence type="predicted"/>
<evidence type="ECO:0000256" key="1">
    <source>
        <dbReference type="SAM" id="MobiDB-lite"/>
    </source>
</evidence>
<comment type="caution">
    <text evidence="2">The sequence shown here is derived from an EMBL/GenBank/DDBJ whole genome shotgun (WGS) entry which is preliminary data.</text>
</comment>
<keyword evidence="3" id="KW-1185">Reference proteome</keyword>
<evidence type="ECO:0000313" key="2">
    <source>
        <dbReference type="EMBL" id="GER38129.1"/>
    </source>
</evidence>
<keyword evidence="2" id="KW-0547">Nucleotide-binding</keyword>
<feature type="compositionally biased region" description="Basic and acidic residues" evidence="1">
    <location>
        <begin position="7"/>
        <end position="22"/>
    </location>
</feature>
<reference evidence="3" key="1">
    <citation type="journal article" date="2019" name="Curr. Biol.">
        <title>Genome Sequence of Striga asiatica Provides Insight into the Evolution of Plant Parasitism.</title>
        <authorList>
            <person name="Yoshida S."/>
            <person name="Kim S."/>
            <person name="Wafula E.K."/>
            <person name="Tanskanen J."/>
            <person name="Kim Y.M."/>
            <person name="Honaas L."/>
            <person name="Yang Z."/>
            <person name="Spallek T."/>
            <person name="Conn C.E."/>
            <person name="Ichihashi Y."/>
            <person name="Cheong K."/>
            <person name="Cui S."/>
            <person name="Der J.P."/>
            <person name="Gundlach H."/>
            <person name="Jiao Y."/>
            <person name="Hori C."/>
            <person name="Ishida J.K."/>
            <person name="Kasahara H."/>
            <person name="Kiba T."/>
            <person name="Kim M.S."/>
            <person name="Koo N."/>
            <person name="Laohavisit A."/>
            <person name="Lee Y.H."/>
            <person name="Lumba S."/>
            <person name="McCourt P."/>
            <person name="Mortimer J.C."/>
            <person name="Mutuku J.M."/>
            <person name="Nomura T."/>
            <person name="Sasaki-Sekimoto Y."/>
            <person name="Seto Y."/>
            <person name="Wang Y."/>
            <person name="Wakatake T."/>
            <person name="Sakakibara H."/>
            <person name="Demura T."/>
            <person name="Yamaguchi S."/>
            <person name="Yoneyama K."/>
            <person name="Manabe R.I."/>
            <person name="Nelson D.C."/>
            <person name="Schulman A.H."/>
            <person name="Timko M.P."/>
            <person name="dePamphilis C.W."/>
            <person name="Choi D."/>
            <person name="Shirasu K."/>
        </authorList>
    </citation>
    <scope>NUCLEOTIDE SEQUENCE [LARGE SCALE GENOMIC DNA]</scope>
    <source>
        <strain evidence="3">cv. UVA1</strain>
    </source>
</reference>